<feature type="compositionally biased region" description="Basic and acidic residues" evidence="2">
    <location>
        <begin position="119"/>
        <end position="129"/>
    </location>
</feature>
<feature type="region of interest" description="Disordered" evidence="2">
    <location>
        <begin position="103"/>
        <end position="129"/>
    </location>
</feature>
<dbReference type="AlphaFoldDB" id="A0A428SW36"/>
<dbReference type="EMBL" id="NKCK01000174">
    <property type="protein sequence ID" value="RSL94012.1"/>
    <property type="molecule type" value="Genomic_DNA"/>
</dbReference>
<comment type="caution">
    <text evidence="3">The sequence shown here is derived from an EMBL/GenBank/DDBJ whole genome shotgun (WGS) entry which is preliminary data.</text>
</comment>
<reference evidence="3 4" key="1">
    <citation type="submission" date="2017-06" db="EMBL/GenBank/DDBJ databases">
        <title>Comparative genomic analysis of Ambrosia Fusariam Clade fungi.</title>
        <authorList>
            <person name="Stajich J.E."/>
            <person name="Carrillo J."/>
            <person name="Kijimoto T."/>
            <person name="Eskalen A."/>
            <person name="O'Donnell K."/>
            <person name="Kasson M."/>
        </authorList>
    </citation>
    <scope>NUCLEOTIDE SEQUENCE [LARGE SCALE GENOMIC DNA]</scope>
    <source>
        <strain evidence="3 4">NRRL62579</strain>
    </source>
</reference>
<evidence type="ECO:0000256" key="1">
    <source>
        <dbReference type="SAM" id="Coils"/>
    </source>
</evidence>
<name>A0A428SW36_9HYPO</name>
<protein>
    <submittedName>
        <fullName evidence="3">Uncharacterized protein</fullName>
    </submittedName>
</protein>
<organism evidence="3 4">
    <name type="scientific">Fusarium oligoseptatum</name>
    <dbReference type="NCBI Taxonomy" id="2604345"/>
    <lineage>
        <taxon>Eukaryota</taxon>
        <taxon>Fungi</taxon>
        <taxon>Dikarya</taxon>
        <taxon>Ascomycota</taxon>
        <taxon>Pezizomycotina</taxon>
        <taxon>Sordariomycetes</taxon>
        <taxon>Hypocreomycetidae</taxon>
        <taxon>Hypocreales</taxon>
        <taxon>Nectriaceae</taxon>
        <taxon>Fusarium</taxon>
        <taxon>Fusarium solani species complex</taxon>
    </lineage>
</organism>
<feature type="coiled-coil region" evidence="1">
    <location>
        <begin position="6"/>
        <end position="40"/>
    </location>
</feature>
<sequence>MGQVERELGAEEIDKLRAENDKLKADIQELKADYIQELEADIAGVDSQSQISTSDLEMAANEMKSQILAGLLPKIRSLKTTLAREFTHGGNALRDIQSRMNEWKDQEGQIEQSKANLKTKADEGKVLQE</sequence>
<dbReference type="Proteomes" id="UP000287144">
    <property type="component" value="Unassembled WGS sequence"/>
</dbReference>
<evidence type="ECO:0000256" key="2">
    <source>
        <dbReference type="SAM" id="MobiDB-lite"/>
    </source>
</evidence>
<accession>A0A428SW36</accession>
<evidence type="ECO:0000313" key="3">
    <source>
        <dbReference type="EMBL" id="RSL94012.1"/>
    </source>
</evidence>
<evidence type="ECO:0000313" key="4">
    <source>
        <dbReference type="Proteomes" id="UP000287144"/>
    </source>
</evidence>
<keyword evidence="1" id="KW-0175">Coiled coil</keyword>
<keyword evidence="4" id="KW-1185">Reference proteome</keyword>
<proteinExistence type="predicted"/>
<gene>
    <name evidence="3" type="ORF">CEP52_012890</name>
</gene>